<dbReference type="InterPro" id="IPR003594">
    <property type="entry name" value="HATPase_dom"/>
</dbReference>
<dbReference type="InterPro" id="IPR036890">
    <property type="entry name" value="HATPase_C_sf"/>
</dbReference>
<keyword evidence="4" id="KW-0902">Two-component regulatory system</keyword>
<accession>A0A9J6ZKC4</accession>
<sequence length="503" mass="57904">MIIFILAIMFITGIVLILTSMKSTSTWLAGSFIGSMLLIVGFMFYFAKTGGLPYRMEIIFFLHSDIHRFFQYSMITIDQMSRLLSIGRAIFLFFSAGFVINVNDRIGQKYKRLLYAAVFLFSLSNYLIYEPVIYTSLMEHATDEFHSSMAVIVRGLNIFFVLATLYVLIRQLKRMKTPWLRNNFMIVLITVINLELIFLLFGVFSPLQVSYALASNNFFIGTLYYGQTLSLVQWYIIIACSFLMTIIGTMSLWKYNKLIVQIGKPEMLLEKKISENSMGVRIFTHGIKNQLLAQRVLIRNMKKKILEPGEGKSSLDTMKEQLEQLSQSNDEILQRMDELYSAFKTNRMQLKPTKLSIIYEDVMNKLDDEQLILLTTNAFEDQLLLADRPYIVQTICNLLFNAFDAVADNKANGREGVVGLDCYQAGNRIVLQITDNGTGIEKGQRQRIFDPFYTRKNSKSNWGIGLSYVQQTVKAHFGYIRFESKLGEGTTFYVYLPIYKPRP</sequence>
<dbReference type="KEGG" id="plig:NAG76_10900"/>
<feature type="transmembrane region" description="Helical" evidence="6">
    <location>
        <begin position="149"/>
        <end position="169"/>
    </location>
</feature>
<keyword evidence="6" id="KW-0812">Transmembrane</keyword>
<organism evidence="8 9">
    <name type="scientific">Candidatus Pristimantibacillus lignocellulolyticus</name>
    <dbReference type="NCBI Taxonomy" id="2994561"/>
    <lineage>
        <taxon>Bacteria</taxon>
        <taxon>Bacillati</taxon>
        <taxon>Bacillota</taxon>
        <taxon>Bacilli</taxon>
        <taxon>Bacillales</taxon>
        <taxon>Paenibacillaceae</taxon>
        <taxon>Candidatus Pristimantibacillus</taxon>
    </lineage>
</organism>
<dbReference type="EMBL" id="CP097899">
    <property type="protein sequence ID" value="URN96693.1"/>
    <property type="molecule type" value="Genomic_DNA"/>
</dbReference>
<dbReference type="Proteomes" id="UP001056756">
    <property type="component" value="Chromosome"/>
</dbReference>
<keyword evidence="3" id="KW-0597">Phosphoprotein</keyword>
<feature type="transmembrane region" description="Helical" evidence="6">
    <location>
        <begin position="232"/>
        <end position="253"/>
    </location>
</feature>
<dbReference type="AlphaFoldDB" id="A0A9J6ZKC4"/>
<evidence type="ECO:0000256" key="5">
    <source>
        <dbReference type="SAM" id="Coils"/>
    </source>
</evidence>
<dbReference type="SUPFAM" id="SSF55874">
    <property type="entry name" value="ATPase domain of HSP90 chaperone/DNA topoisomerase II/histidine kinase"/>
    <property type="match status" value="1"/>
</dbReference>
<evidence type="ECO:0000256" key="6">
    <source>
        <dbReference type="SAM" id="Phobius"/>
    </source>
</evidence>
<dbReference type="Gene3D" id="3.30.565.10">
    <property type="entry name" value="Histidine kinase-like ATPase, C-terminal domain"/>
    <property type="match status" value="1"/>
</dbReference>
<evidence type="ECO:0000259" key="7">
    <source>
        <dbReference type="SMART" id="SM00387"/>
    </source>
</evidence>
<dbReference type="PANTHER" id="PTHR43547">
    <property type="entry name" value="TWO-COMPONENT HISTIDINE KINASE"/>
    <property type="match status" value="1"/>
</dbReference>
<evidence type="ECO:0000256" key="3">
    <source>
        <dbReference type="ARBA" id="ARBA00022553"/>
    </source>
</evidence>
<dbReference type="EC" id="2.7.13.3" evidence="2"/>
<dbReference type="InterPro" id="IPR004358">
    <property type="entry name" value="Sig_transdc_His_kin-like_C"/>
</dbReference>
<proteinExistence type="predicted"/>
<dbReference type="PRINTS" id="PR00344">
    <property type="entry name" value="BCTRLSENSOR"/>
</dbReference>
<feature type="transmembrane region" description="Helical" evidence="6">
    <location>
        <begin position="181"/>
        <end position="204"/>
    </location>
</feature>
<keyword evidence="6" id="KW-1133">Transmembrane helix</keyword>
<gene>
    <name evidence="8" type="ORF">NAG76_10900</name>
</gene>
<feature type="domain" description="Histidine kinase/HSP90-like ATPase" evidence="7">
    <location>
        <begin position="386"/>
        <end position="500"/>
    </location>
</feature>
<dbReference type="SMART" id="SM00387">
    <property type="entry name" value="HATPase_c"/>
    <property type="match status" value="1"/>
</dbReference>
<name>A0A9J6ZKC4_9BACL</name>
<evidence type="ECO:0000313" key="9">
    <source>
        <dbReference type="Proteomes" id="UP001056756"/>
    </source>
</evidence>
<evidence type="ECO:0000313" key="8">
    <source>
        <dbReference type="EMBL" id="URN96693.1"/>
    </source>
</evidence>
<protein>
    <recommendedName>
        <fullName evidence="2">histidine kinase</fullName>
        <ecNumber evidence="2">2.7.13.3</ecNumber>
    </recommendedName>
</protein>
<evidence type="ECO:0000256" key="1">
    <source>
        <dbReference type="ARBA" id="ARBA00000085"/>
    </source>
</evidence>
<feature type="coiled-coil region" evidence="5">
    <location>
        <begin position="315"/>
        <end position="342"/>
    </location>
</feature>
<feature type="transmembrane region" description="Helical" evidence="6">
    <location>
        <begin position="113"/>
        <end position="129"/>
    </location>
</feature>
<dbReference type="Pfam" id="PF02518">
    <property type="entry name" value="HATPase_c"/>
    <property type="match status" value="1"/>
</dbReference>
<keyword evidence="5" id="KW-0175">Coiled coil</keyword>
<reference evidence="8" key="1">
    <citation type="submission" date="2022-05" db="EMBL/GenBank/DDBJ databases">
        <title>Novel bacterial taxa in a minimal lignocellulolytic consortium and its capacity to transform plastics disclosed by genome-resolved metagenomics.</title>
        <authorList>
            <person name="Rodriguez C.A.D."/>
            <person name="Diaz-Garcia L."/>
            <person name="Herrera K."/>
            <person name="Tarazona N.A."/>
            <person name="Sproer C."/>
            <person name="Overmann J."/>
            <person name="Jimenez D.J."/>
        </authorList>
    </citation>
    <scope>NUCLEOTIDE SEQUENCE</scope>
    <source>
        <strain evidence="8">MAG5</strain>
    </source>
</reference>
<feature type="transmembrane region" description="Helical" evidence="6">
    <location>
        <begin position="5"/>
        <end position="21"/>
    </location>
</feature>
<dbReference type="GO" id="GO:0000155">
    <property type="term" value="F:phosphorelay sensor kinase activity"/>
    <property type="evidence" value="ECO:0007669"/>
    <property type="project" value="TreeGrafter"/>
</dbReference>
<evidence type="ECO:0000256" key="4">
    <source>
        <dbReference type="ARBA" id="ARBA00023012"/>
    </source>
</evidence>
<dbReference type="PANTHER" id="PTHR43547:SF2">
    <property type="entry name" value="HYBRID SIGNAL TRANSDUCTION HISTIDINE KINASE C"/>
    <property type="match status" value="1"/>
</dbReference>
<keyword evidence="6" id="KW-0472">Membrane</keyword>
<keyword evidence="8" id="KW-0808">Transferase</keyword>
<feature type="transmembrane region" description="Helical" evidence="6">
    <location>
        <begin position="27"/>
        <end position="46"/>
    </location>
</feature>
<keyword evidence="8" id="KW-0418">Kinase</keyword>
<evidence type="ECO:0000256" key="2">
    <source>
        <dbReference type="ARBA" id="ARBA00012438"/>
    </source>
</evidence>
<comment type="catalytic activity">
    <reaction evidence="1">
        <text>ATP + protein L-histidine = ADP + protein N-phospho-L-histidine.</text>
        <dbReference type="EC" id="2.7.13.3"/>
    </reaction>
</comment>